<dbReference type="AlphaFoldDB" id="A0A0C2G503"/>
<feature type="transmembrane region" description="Helical" evidence="13">
    <location>
        <begin position="284"/>
        <end position="303"/>
    </location>
</feature>
<comment type="similarity">
    <text evidence="2">Belongs to the cytochrome ubiquinol oxidase subunit 1 family.</text>
</comment>
<name>A0A0C2G503_9ACTN</name>
<dbReference type="EMBL" id="JROO01000027">
    <property type="protein sequence ID" value="KIH98358.1"/>
    <property type="molecule type" value="Genomic_DNA"/>
</dbReference>
<feature type="transmembrane region" description="Helical" evidence="13">
    <location>
        <begin position="183"/>
        <end position="208"/>
    </location>
</feature>
<keyword evidence="5" id="KW-0349">Heme</keyword>
<evidence type="ECO:0000256" key="1">
    <source>
        <dbReference type="ARBA" id="ARBA00004651"/>
    </source>
</evidence>
<dbReference type="Proteomes" id="UP000031675">
    <property type="component" value="Unassembled WGS sequence"/>
</dbReference>
<organism evidence="14 15">
    <name type="scientific">Streptomonospora alba</name>
    <dbReference type="NCBI Taxonomy" id="183763"/>
    <lineage>
        <taxon>Bacteria</taxon>
        <taxon>Bacillati</taxon>
        <taxon>Actinomycetota</taxon>
        <taxon>Actinomycetes</taxon>
        <taxon>Streptosporangiales</taxon>
        <taxon>Nocardiopsidaceae</taxon>
        <taxon>Streptomonospora</taxon>
    </lineage>
</organism>
<dbReference type="OrthoDB" id="9807042at2"/>
<dbReference type="InterPro" id="IPR002585">
    <property type="entry name" value="Cyt-d_ubiquinol_oxidase_su_1"/>
</dbReference>
<feature type="transmembrane region" description="Helical" evidence="13">
    <location>
        <begin position="20"/>
        <end position="41"/>
    </location>
</feature>
<feature type="transmembrane region" description="Helical" evidence="13">
    <location>
        <begin position="53"/>
        <end position="73"/>
    </location>
</feature>
<evidence type="ECO:0000256" key="10">
    <source>
        <dbReference type="ARBA" id="ARBA00023004"/>
    </source>
</evidence>
<evidence type="ECO:0000256" key="2">
    <source>
        <dbReference type="ARBA" id="ARBA00009819"/>
    </source>
</evidence>
<keyword evidence="9 13" id="KW-1133">Transmembrane helix</keyword>
<evidence type="ECO:0000256" key="8">
    <source>
        <dbReference type="ARBA" id="ARBA00022982"/>
    </source>
</evidence>
<keyword evidence="15" id="KW-1185">Reference proteome</keyword>
<dbReference type="PANTHER" id="PTHR30365:SF14">
    <property type="entry name" value="CYTOCHROME BD MENAQUINOL OXIDASE SUBUNIT I-RELATED"/>
    <property type="match status" value="1"/>
</dbReference>
<evidence type="ECO:0000313" key="15">
    <source>
        <dbReference type="Proteomes" id="UP000031675"/>
    </source>
</evidence>
<evidence type="ECO:0000256" key="3">
    <source>
        <dbReference type="ARBA" id="ARBA00022448"/>
    </source>
</evidence>
<evidence type="ECO:0000256" key="13">
    <source>
        <dbReference type="SAM" id="Phobius"/>
    </source>
</evidence>
<evidence type="ECO:0000256" key="9">
    <source>
        <dbReference type="ARBA" id="ARBA00022989"/>
    </source>
</evidence>
<comment type="caution">
    <text evidence="14">The sequence shown here is derived from an EMBL/GenBank/DDBJ whole genome shotgun (WGS) entry which is preliminary data.</text>
</comment>
<keyword evidence="3" id="KW-0813">Transport</keyword>
<protein>
    <submittedName>
        <fullName evidence="14">Cytochrome bd ubiquinol oxidase subunit I</fullName>
    </submittedName>
</protein>
<accession>A0A0C2G503</accession>
<feature type="transmembrane region" description="Helical" evidence="13">
    <location>
        <begin position="93"/>
        <end position="118"/>
    </location>
</feature>
<evidence type="ECO:0000256" key="6">
    <source>
        <dbReference type="ARBA" id="ARBA00022692"/>
    </source>
</evidence>
<dbReference type="Pfam" id="PF01654">
    <property type="entry name" value="Cyt_bd_oxida_I"/>
    <property type="match status" value="2"/>
</dbReference>
<keyword evidence="10" id="KW-0408">Iron</keyword>
<keyword evidence="8" id="KW-0249">Electron transport</keyword>
<evidence type="ECO:0000256" key="12">
    <source>
        <dbReference type="SAM" id="MobiDB-lite"/>
    </source>
</evidence>
<dbReference type="GO" id="GO:0005886">
    <property type="term" value="C:plasma membrane"/>
    <property type="evidence" value="ECO:0007669"/>
    <property type="project" value="UniProtKB-SubCell"/>
</dbReference>
<evidence type="ECO:0000313" key="14">
    <source>
        <dbReference type="EMBL" id="KIH98358.1"/>
    </source>
</evidence>
<feature type="transmembrane region" description="Helical" evidence="13">
    <location>
        <begin position="312"/>
        <end position="333"/>
    </location>
</feature>
<dbReference type="GO" id="GO:0009055">
    <property type="term" value="F:electron transfer activity"/>
    <property type="evidence" value="ECO:0007669"/>
    <property type="project" value="InterPro"/>
</dbReference>
<dbReference type="RefSeq" id="WP_040274070.1">
    <property type="nucleotide sequence ID" value="NZ_JROO01000027.1"/>
</dbReference>
<feature type="transmembrane region" description="Helical" evidence="13">
    <location>
        <begin position="220"/>
        <end position="245"/>
    </location>
</feature>
<evidence type="ECO:0000256" key="11">
    <source>
        <dbReference type="ARBA" id="ARBA00023136"/>
    </source>
</evidence>
<dbReference type="GO" id="GO:0016682">
    <property type="term" value="F:oxidoreductase activity, acting on diphenols and related substances as donors, oxygen as acceptor"/>
    <property type="evidence" value="ECO:0007669"/>
    <property type="project" value="TreeGrafter"/>
</dbReference>
<keyword evidence="11 13" id="KW-0472">Membrane</keyword>
<dbReference type="GO" id="GO:0019646">
    <property type="term" value="P:aerobic electron transport chain"/>
    <property type="evidence" value="ECO:0007669"/>
    <property type="project" value="InterPro"/>
</dbReference>
<proteinExistence type="inferred from homology"/>
<reference evidence="15" key="1">
    <citation type="journal article" date="2015" name="Chem. Biol.">
        <title>Structure, bioactivity, and resistance mechanism of streptomonomicin, an unusual lasso Peptide from an understudied halophilic actinomycete.</title>
        <authorList>
            <person name="Metelev M."/>
            <person name="Tietz J.I."/>
            <person name="Melby J.O."/>
            <person name="Blair P.M."/>
            <person name="Zhu L."/>
            <person name="Livnat I."/>
            <person name="Severinov K."/>
            <person name="Mitchell D.A."/>
        </authorList>
    </citation>
    <scope>NUCLEOTIDE SEQUENCE [LARGE SCALE GENOMIC DNA]</scope>
    <source>
        <strain evidence="15">YIM 90003</strain>
    </source>
</reference>
<dbReference type="STRING" id="183763.LP52_14155"/>
<feature type="transmembrane region" description="Helical" evidence="13">
    <location>
        <begin position="361"/>
        <end position="383"/>
    </location>
</feature>
<sequence>MFQDPLLLARVQFALTASVHYIFVALTLGLAPFILFGQLGATLRRDEARMRAVRFWGGLYVVNYAMGVLSGLVMELQLALNWSGLGDMFGYAFGAPLAVETMGAFFVESTFLGLWIFGWDRMSRWAHLMCFAVVTGTAYLSAYWVLVANGFLRYPVGGLRIEDGTARVSDPAALMANPSTLMAFGHICLSALVLGSAVVIAVSAYHLARRNDPDRMFGRGIRWGTAVFALALYPTAHVGVMQFALYDRVPPGSGLTYGPEEIAAIEAEGSAPGFFDAFGDGLMMGSWALMSVITLVLLAVWLLRRLDRWRGVLWPLVLLPFLPYGASVGGWVLRETQRQPWAVEDLLTTADAMTDMTPSMAAVSFSLFTLAFAALATVTYVLLVRYARLGPELGPLAPLRTKGPAEGDDAELPTVHTF</sequence>
<feature type="transmembrane region" description="Helical" evidence="13">
    <location>
        <begin position="125"/>
        <end position="146"/>
    </location>
</feature>
<feature type="region of interest" description="Disordered" evidence="12">
    <location>
        <begin position="398"/>
        <end position="418"/>
    </location>
</feature>
<gene>
    <name evidence="14" type="ORF">LP52_14155</name>
</gene>
<evidence type="ECO:0000256" key="5">
    <source>
        <dbReference type="ARBA" id="ARBA00022617"/>
    </source>
</evidence>
<dbReference type="GO" id="GO:0020037">
    <property type="term" value="F:heme binding"/>
    <property type="evidence" value="ECO:0007669"/>
    <property type="project" value="TreeGrafter"/>
</dbReference>
<keyword evidence="6 13" id="KW-0812">Transmembrane</keyword>
<dbReference type="GO" id="GO:0070069">
    <property type="term" value="C:cytochrome complex"/>
    <property type="evidence" value="ECO:0007669"/>
    <property type="project" value="InterPro"/>
</dbReference>
<comment type="subcellular location">
    <subcellularLocation>
        <location evidence="1">Cell membrane</location>
        <topology evidence="1">Multi-pass membrane protein</topology>
    </subcellularLocation>
</comment>
<evidence type="ECO:0000256" key="7">
    <source>
        <dbReference type="ARBA" id="ARBA00022723"/>
    </source>
</evidence>
<keyword evidence="7" id="KW-0479">Metal-binding</keyword>
<evidence type="ECO:0000256" key="4">
    <source>
        <dbReference type="ARBA" id="ARBA00022475"/>
    </source>
</evidence>
<keyword evidence="4" id="KW-1003">Cell membrane</keyword>
<dbReference type="PANTHER" id="PTHR30365">
    <property type="entry name" value="CYTOCHROME D UBIQUINOL OXIDASE"/>
    <property type="match status" value="1"/>
</dbReference>
<dbReference type="GO" id="GO:0046872">
    <property type="term" value="F:metal ion binding"/>
    <property type="evidence" value="ECO:0007669"/>
    <property type="project" value="UniProtKB-KW"/>
</dbReference>
<dbReference type="PIRSF" id="PIRSF006446">
    <property type="entry name" value="Cyt_quinol_oxidase_1"/>
    <property type="match status" value="1"/>
</dbReference>